<organism evidence="6 7">
    <name type="scientific">Trueperella abortisuis</name>
    <dbReference type="NCBI Taxonomy" id="445930"/>
    <lineage>
        <taxon>Bacteria</taxon>
        <taxon>Bacillati</taxon>
        <taxon>Actinomycetota</taxon>
        <taxon>Actinomycetes</taxon>
        <taxon>Actinomycetales</taxon>
        <taxon>Actinomycetaceae</taxon>
        <taxon>Trueperella</taxon>
    </lineage>
</organism>
<evidence type="ECO:0000256" key="2">
    <source>
        <dbReference type="ARBA" id="ARBA00022801"/>
    </source>
</evidence>
<dbReference type="PANTHER" id="PTHR11472:SF34">
    <property type="entry name" value="REGULATOR OF TELOMERE ELONGATION HELICASE 1"/>
    <property type="match status" value="1"/>
</dbReference>
<keyword evidence="1" id="KW-0547">Nucleotide-binding</keyword>
<keyword evidence="6" id="KW-0347">Helicase</keyword>
<dbReference type="InterPro" id="IPR006555">
    <property type="entry name" value="ATP-dep_Helicase_C"/>
</dbReference>
<evidence type="ECO:0000256" key="4">
    <source>
        <dbReference type="ARBA" id="ARBA00038058"/>
    </source>
</evidence>
<sequence length="648" mass="69698">MSQPKPREVLAHLVASIGGKPREGQAKMVDAVYDALMEESHLMIEAGTGTGKSFGYLLPAMMWSAETGKRATISTATLPLQRQIITQDAPAVAKAIQETMGSHVEVALLKGWNNYACLRKVDGGFPEEDALLSRAEGELGATATGEEVVRARQWALSTDTGDRDDLVPGVSDRAWNQISIQKRECIGEHCPMRQECFARLARARAEDADIVVTNHALLGIQAFGTPVLPESDAYIVDEAHDLIDRVTGQLTRALAGYELRGVARLLRTAGLDDEGLGDVAEELAEVLSELKEGRLTRISAELSDTIARIMGKVQTAGGEVASLSSANEEANATKTVLRSRLTALVDLCADLLSDAVAEGRFVAWVSEFNDQRALYLAPLDVSGAIASGLFEDTPVVLTSATLQVGGSFDAMAGRVGFTYPSQGQWTGLDVGTPFDELHQGILYVAEHLRAPGRDGYGEEHLQEIVDLIEAANGGALCLFTSRAGATRAAEYVREHLDLPVACQGEDQLPTLLEQFAQDLRASLFGTLSLWQGVDVPGSTCRLVIIDRIPFPRPDDPLIQARTQAAGQAGYNPFMSVSATHAALLLAQGAGRLLRRCDDRGVVAVLDSRLRTARYSGFLLASLPQMWRTTDRAVVLAALTRLATGLEEQ</sequence>
<evidence type="ECO:0000256" key="1">
    <source>
        <dbReference type="ARBA" id="ARBA00022741"/>
    </source>
</evidence>
<feature type="domain" description="Helicase ATP-binding" evidence="5">
    <location>
        <begin position="11"/>
        <end position="294"/>
    </location>
</feature>
<dbReference type="GO" id="GO:0016787">
    <property type="term" value="F:hydrolase activity"/>
    <property type="evidence" value="ECO:0007669"/>
    <property type="project" value="UniProtKB-KW"/>
</dbReference>
<dbReference type="Proteomes" id="UP001230145">
    <property type="component" value="Unassembled WGS sequence"/>
</dbReference>
<evidence type="ECO:0000313" key="7">
    <source>
        <dbReference type="Proteomes" id="UP001230145"/>
    </source>
</evidence>
<evidence type="ECO:0000256" key="3">
    <source>
        <dbReference type="ARBA" id="ARBA00022840"/>
    </source>
</evidence>
<comment type="caution">
    <text evidence="6">The sequence shown here is derived from an EMBL/GenBank/DDBJ whole genome shotgun (WGS) entry which is preliminary data.</text>
</comment>
<dbReference type="PROSITE" id="PS51193">
    <property type="entry name" value="HELICASE_ATP_BIND_2"/>
    <property type="match status" value="1"/>
</dbReference>
<dbReference type="InterPro" id="IPR027417">
    <property type="entry name" value="P-loop_NTPase"/>
</dbReference>
<dbReference type="EMBL" id="JAUSQL010000001">
    <property type="protein sequence ID" value="MDP9832187.1"/>
    <property type="molecule type" value="Genomic_DNA"/>
</dbReference>
<keyword evidence="7" id="KW-1185">Reference proteome</keyword>
<dbReference type="InterPro" id="IPR014013">
    <property type="entry name" value="Helic_SF1/SF2_ATP-bd_DinG/Rad3"/>
</dbReference>
<reference evidence="6 7" key="1">
    <citation type="submission" date="2023-07" db="EMBL/GenBank/DDBJ databases">
        <title>Sequencing the genomes of 1000 actinobacteria strains.</title>
        <authorList>
            <person name="Klenk H.-P."/>
        </authorList>
    </citation>
    <scope>NUCLEOTIDE SEQUENCE [LARGE SCALE GENOMIC DNA]</scope>
    <source>
        <strain evidence="6 7">DSM 19515</strain>
    </source>
</reference>
<dbReference type="EC" id="3.6.4.12" evidence="6"/>
<proteinExistence type="inferred from homology"/>
<comment type="similarity">
    <text evidence="4">Belongs to the helicase family. DinG subfamily.</text>
</comment>
<dbReference type="Pfam" id="PF13307">
    <property type="entry name" value="Helicase_C_2"/>
    <property type="match status" value="1"/>
</dbReference>
<protein>
    <submittedName>
        <fullName evidence="6">ATP-dependent DNA helicase DinG</fullName>
        <ecNumber evidence="6">3.6.4.12</ecNumber>
    </submittedName>
</protein>
<gene>
    <name evidence="6" type="ORF">J2S45_000866</name>
</gene>
<keyword evidence="2 6" id="KW-0378">Hydrolase</keyword>
<evidence type="ECO:0000313" key="6">
    <source>
        <dbReference type="EMBL" id="MDP9832187.1"/>
    </source>
</evidence>
<dbReference type="Gene3D" id="3.40.50.300">
    <property type="entry name" value="P-loop containing nucleotide triphosphate hydrolases"/>
    <property type="match status" value="2"/>
</dbReference>
<dbReference type="PANTHER" id="PTHR11472">
    <property type="entry name" value="DNA REPAIR DEAD HELICASE RAD3/XP-D SUBFAMILY MEMBER"/>
    <property type="match status" value="1"/>
</dbReference>
<dbReference type="GO" id="GO:0003678">
    <property type="term" value="F:DNA helicase activity"/>
    <property type="evidence" value="ECO:0007669"/>
    <property type="project" value="UniProtKB-EC"/>
</dbReference>
<dbReference type="SMART" id="SM00491">
    <property type="entry name" value="HELICc2"/>
    <property type="match status" value="1"/>
</dbReference>
<dbReference type="SUPFAM" id="SSF52540">
    <property type="entry name" value="P-loop containing nucleoside triphosphate hydrolases"/>
    <property type="match status" value="1"/>
</dbReference>
<dbReference type="InterPro" id="IPR045028">
    <property type="entry name" value="DinG/Rad3-like"/>
</dbReference>
<evidence type="ECO:0000259" key="5">
    <source>
        <dbReference type="PROSITE" id="PS51193"/>
    </source>
</evidence>
<name>A0ABT9PI74_9ACTO</name>
<keyword evidence="3" id="KW-0067">ATP-binding</keyword>
<dbReference type="RefSeq" id="WP_307634648.1">
    <property type="nucleotide sequence ID" value="NZ_JAUSQL010000001.1"/>
</dbReference>
<accession>A0ABT9PI74</accession>